<protein>
    <recommendedName>
        <fullName evidence="2">Enoyl reductase (ER) domain-containing protein</fullName>
    </recommendedName>
</protein>
<dbReference type="Gene3D" id="3.40.50.720">
    <property type="entry name" value="NAD(P)-binding Rossmann-like Domain"/>
    <property type="match status" value="1"/>
</dbReference>
<dbReference type="Gene3D" id="3.90.180.10">
    <property type="entry name" value="Medium-chain alcohol dehydrogenases, catalytic domain"/>
    <property type="match status" value="1"/>
</dbReference>
<gene>
    <name evidence="3" type="ORF">TanjilG_24700</name>
</gene>
<evidence type="ECO:0000313" key="3">
    <source>
        <dbReference type="EMBL" id="OIW12767.1"/>
    </source>
</evidence>
<dbReference type="Proteomes" id="UP000188354">
    <property type="component" value="Chromosome LG04"/>
</dbReference>
<dbReference type="GO" id="GO:0032440">
    <property type="term" value="F:2-alkenal reductase [NAD(P)H] activity"/>
    <property type="evidence" value="ECO:0007669"/>
    <property type="project" value="TreeGrafter"/>
</dbReference>
<dbReference type="Pfam" id="PF16884">
    <property type="entry name" value="ADH_N_2"/>
    <property type="match status" value="1"/>
</dbReference>
<dbReference type="Gramene" id="OIW12767">
    <property type="protein sequence ID" value="OIW12767"/>
    <property type="gene ID" value="TanjilG_24700"/>
</dbReference>
<keyword evidence="1" id="KW-0560">Oxidoreductase</keyword>
<reference evidence="3 4" key="1">
    <citation type="journal article" date="2017" name="Plant Biotechnol. J.">
        <title>A comprehensive draft genome sequence for lupin (Lupinus angustifolius), an emerging health food: insights into plant-microbe interactions and legume evolution.</title>
        <authorList>
            <person name="Hane J.K."/>
            <person name="Ming Y."/>
            <person name="Kamphuis L.G."/>
            <person name="Nelson M.N."/>
            <person name="Garg G."/>
            <person name="Atkins C.A."/>
            <person name="Bayer P.E."/>
            <person name="Bravo A."/>
            <person name="Bringans S."/>
            <person name="Cannon S."/>
            <person name="Edwards D."/>
            <person name="Foley R."/>
            <person name="Gao L.L."/>
            <person name="Harrison M.J."/>
            <person name="Huang W."/>
            <person name="Hurgobin B."/>
            <person name="Li S."/>
            <person name="Liu C.W."/>
            <person name="McGrath A."/>
            <person name="Morahan G."/>
            <person name="Murray J."/>
            <person name="Weller J."/>
            <person name="Jian J."/>
            <person name="Singh K.B."/>
        </authorList>
    </citation>
    <scope>NUCLEOTIDE SEQUENCE [LARGE SCALE GENOMIC DNA]</scope>
    <source>
        <strain evidence="4">cv. Tanjil</strain>
        <tissue evidence="3">Whole plant</tissue>
    </source>
</reference>
<dbReference type="CDD" id="cd08295">
    <property type="entry name" value="double_bond_reductase_like"/>
    <property type="match status" value="1"/>
</dbReference>
<dbReference type="InterPro" id="IPR036291">
    <property type="entry name" value="NAD(P)-bd_dom_sf"/>
</dbReference>
<organism evidence="3 4">
    <name type="scientific">Lupinus angustifolius</name>
    <name type="common">Narrow-leaved blue lupine</name>
    <dbReference type="NCBI Taxonomy" id="3871"/>
    <lineage>
        <taxon>Eukaryota</taxon>
        <taxon>Viridiplantae</taxon>
        <taxon>Streptophyta</taxon>
        <taxon>Embryophyta</taxon>
        <taxon>Tracheophyta</taxon>
        <taxon>Spermatophyta</taxon>
        <taxon>Magnoliopsida</taxon>
        <taxon>eudicotyledons</taxon>
        <taxon>Gunneridae</taxon>
        <taxon>Pentapetalae</taxon>
        <taxon>rosids</taxon>
        <taxon>fabids</taxon>
        <taxon>Fabales</taxon>
        <taxon>Fabaceae</taxon>
        <taxon>Papilionoideae</taxon>
        <taxon>50 kb inversion clade</taxon>
        <taxon>genistoids sensu lato</taxon>
        <taxon>core genistoids</taxon>
        <taxon>Genisteae</taxon>
        <taxon>Lupinus</taxon>
    </lineage>
</organism>
<dbReference type="SMART" id="SM00829">
    <property type="entry name" value="PKS_ER"/>
    <property type="match status" value="1"/>
</dbReference>
<dbReference type="PANTHER" id="PTHR43205:SF32">
    <property type="entry name" value="2-ALKENAL REDUCTASE (NADP(+)-DEPENDENT)-LIKE"/>
    <property type="match status" value="1"/>
</dbReference>
<dbReference type="InterPro" id="IPR011032">
    <property type="entry name" value="GroES-like_sf"/>
</dbReference>
<name>A0A4P1RLD2_LUPAN</name>
<dbReference type="InterPro" id="IPR045010">
    <property type="entry name" value="MDR_fam"/>
</dbReference>
<dbReference type="SUPFAM" id="SSF50129">
    <property type="entry name" value="GroES-like"/>
    <property type="match status" value="1"/>
</dbReference>
<evidence type="ECO:0000259" key="2">
    <source>
        <dbReference type="SMART" id="SM00829"/>
    </source>
</evidence>
<dbReference type="AlphaFoldDB" id="A0A4P1RLD2"/>
<sequence>MTKVEEKVSNKQVLAASYITGNPKQSDMYLSTSTISLQLSSEASNAVLVKNLYLSCDPYMRGTKTTDNKTRLFYSFSPDSLIIGYGVCKVLDSKHPDFRKGDLVWGVTKWEEYSVITITDSLFKIDHTDVPLSYYTGILGMPGMTAYAGFYEVGVPKKGDHVFISSAFGAVGQLVGQLAKLMGCYVVGSAGSKQKVEILKSKFGFDEAFNYKEEQDLDATLKRYFPEGIDIYFDNVGGDMLEAALVNMRRRGRIVVAGMISQYDLDEPQGIKNLVTIIYKQIRIEAFTVYDYYHLYPKFLDTILPYIREGKITYVEDIAEGLENGPAALEAMFTGLSSGKQVVLLASE</sequence>
<dbReference type="KEGG" id="lang:109346524"/>
<dbReference type="InterPro" id="IPR020843">
    <property type="entry name" value="ER"/>
</dbReference>
<dbReference type="InterPro" id="IPR041694">
    <property type="entry name" value="ADH_N_2"/>
</dbReference>
<dbReference type="InterPro" id="IPR013149">
    <property type="entry name" value="ADH-like_C"/>
</dbReference>
<evidence type="ECO:0000313" key="4">
    <source>
        <dbReference type="Proteomes" id="UP000188354"/>
    </source>
</evidence>
<accession>A0A4P1RLD2</accession>
<dbReference type="SUPFAM" id="SSF51735">
    <property type="entry name" value="NAD(P)-binding Rossmann-fold domains"/>
    <property type="match status" value="1"/>
</dbReference>
<dbReference type="PANTHER" id="PTHR43205">
    <property type="entry name" value="PROSTAGLANDIN REDUCTASE"/>
    <property type="match status" value="1"/>
</dbReference>
<dbReference type="FunFam" id="3.40.50.720:FF:000121">
    <property type="entry name" value="Prostaglandin reductase 2"/>
    <property type="match status" value="1"/>
</dbReference>
<dbReference type="OrthoDB" id="809632at2759"/>
<proteinExistence type="predicted"/>
<feature type="domain" description="Enoyl reductase (ER)" evidence="2">
    <location>
        <begin position="47"/>
        <end position="343"/>
    </location>
</feature>
<evidence type="ECO:0000256" key="1">
    <source>
        <dbReference type="ARBA" id="ARBA00023002"/>
    </source>
</evidence>
<dbReference type="EMBL" id="CM007364">
    <property type="protein sequence ID" value="OIW12767.1"/>
    <property type="molecule type" value="Genomic_DNA"/>
</dbReference>
<keyword evidence="4" id="KW-1185">Reference proteome</keyword>
<dbReference type="Pfam" id="PF00107">
    <property type="entry name" value="ADH_zinc_N"/>
    <property type="match status" value="1"/>
</dbReference>